<feature type="compositionally biased region" description="Basic and acidic residues" evidence="1">
    <location>
        <begin position="123"/>
        <end position="132"/>
    </location>
</feature>
<evidence type="ECO:0000313" key="3">
    <source>
        <dbReference type="Proteomes" id="UP001152622"/>
    </source>
</evidence>
<evidence type="ECO:0000313" key="2">
    <source>
        <dbReference type="EMBL" id="KAJ8343290.1"/>
    </source>
</evidence>
<gene>
    <name evidence="2" type="ORF">SKAU_G00306190</name>
</gene>
<dbReference type="EMBL" id="JAINUF010000013">
    <property type="protein sequence ID" value="KAJ8343290.1"/>
    <property type="molecule type" value="Genomic_DNA"/>
</dbReference>
<name>A0A9Q1EQU3_SYNKA</name>
<reference evidence="2" key="1">
    <citation type="journal article" date="2023" name="Science">
        <title>Genome structures resolve the early diversification of teleost fishes.</title>
        <authorList>
            <person name="Parey E."/>
            <person name="Louis A."/>
            <person name="Montfort J."/>
            <person name="Bouchez O."/>
            <person name="Roques C."/>
            <person name="Iampietro C."/>
            <person name="Lluch J."/>
            <person name="Castinel A."/>
            <person name="Donnadieu C."/>
            <person name="Desvignes T."/>
            <person name="Floi Bucao C."/>
            <person name="Jouanno E."/>
            <person name="Wen M."/>
            <person name="Mejri S."/>
            <person name="Dirks R."/>
            <person name="Jansen H."/>
            <person name="Henkel C."/>
            <person name="Chen W.J."/>
            <person name="Zahm M."/>
            <person name="Cabau C."/>
            <person name="Klopp C."/>
            <person name="Thompson A.W."/>
            <person name="Robinson-Rechavi M."/>
            <person name="Braasch I."/>
            <person name="Lecointre G."/>
            <person name="Bobe J."/>
            <person name="Postlethwait J.H."/>
            <person name="Berthelot C."/>
            <person name="Roest Crollius H."/>
            <person name="Guiguen Y."/>
        </authorList>
    </citation>
    <scope>NUCLEOTIDE SEQUENCE</scope>
    <source>
        <strain evidence="2">WJC10195</strain>
    </source>
</reference>
<keyword evidence="3" id="KW-1185">Reference proteome</keyword>
<comment type="caution">
    <text evidence="2">The sequence shown here is derived from an EMBL/GenBank/DDBJ whole genome shotgun (WGS) entry which is preliminary data.</text>
</comment>
<feature type="region of interest" description="Disordered" evidence="1">
    <location>
        <begin position="104"/>
        <end position="132"/>
    </location>
</feature>
<accession>A0A9Q1EQU3</accession>
<protein>
    <submittedName>
        <fullName evidence="2">Uncharacterized protein</fullName>
    </submittedName>
</protein>
<organism evidence="2 3">
    <name type="scientific">Synaphobranchus kaupii</name>
    <name type="common">Kaup's arrowtooth eel</name>
    <dbReference type="NCBI Taxonomy" id="118154"/>
    <lineage>
        <taxon>Eukaryota</taxon>
        <taxon>Metazoa</taxon>
        <taxon>Chordata</taxon>
        <taxon>Craniata</taxon>
        <taxon>Vertebrata</taxon>
        <taxon>Euteleostomi</taxon>
        <taxon>Actinopterygii</taxon>
        <taxon>Neopterygii</taxon>
        <taxon>Teleostei</taxon>
        <taxon>Anguilliformes</taxon>
        <taxon>Synaphobranchidae</taxon>
        <taxon>Synaphobranchus</taxon>
    </lineage>
</organism>
<dbReference type="AlphaFoldDB" id="A0A9Q1EQU3"/>
<dbReference type="Proteomes" id="UP001152622">
    <property type="component" value="Chromosome 13"/>
</dbReference>
<evidence type="ECO:0000256" key="1">
    <source>
        <dbReference type="SAM" id="MobiDB-lite"/>
    </source>
</evidence>
<proteinExistence type="predicted"/>
<feature type="region of interest" description="Disordered" evidence="1">
    <location>
        <begin position="49"/>
        <end position="87"/>
    </location>
</feature>
<sequence length="132" mass="15044">MLRLALAQIGDCARAFVEIQVWDVEKRESFSSSLPQFLAVTALISHRLRGRKRENEEEPENAIRRYATPPHSRQQHQRATANMSPMLDTKHNQSLTLGHMHLKARPPPRLVSLKSAISPQPRTSDRARHQPG</sequence>